<dbReference type="Gene3D" id="2.60.40.10">
    <property type="entry name" value="Immunoglobulins"/>
    <property type="match status" value="7"/>
</dbReference>
<protein>
    <submittedName>
        <fullName evidence="4">Vascular cell adhesion protein 1-like protein</fullName>
    </submittedName>
</protein>
<feature type="domain" description="Ig-like" evidence="3">
    <location>
        <begin position="394"/>
        <end position="478"/>
    </location>
</feature>
<reference evidence="4" key="1">
    <citation type="journal article" date="2014" name="Nature">
        <title>Elephant shark genome provides unique insights into gnathostome evolution.</title>
        <authorList>
            <consortium name="International Elephant Shark Genome Sequencing Consortium"/>
            <person name="Venkatesh B."/>
            <person name="Lee A.P."/>
            <person name="Ravi V."/>
            <person name="Maurya A.K."/>
            <person name="Lian M.M."/>
            <person name="Swann J.B."/>
            <person name="Ohta Y."/>
            <person name="Flajnik M.F."/>
            <person name="Sutoh Y."/>
            <person name="Kasahara M."/>
            <person name="Hoon S."/>
            <person name="Gangu V."/>
            <person name="Roy S.W."/>
            <person name="Irimia M."/>
            <person name="Korzh V."/>
            <person name="Kondrychyn I."/>
            <person name="Lim Z.W."/>
            <person name="Tay B.H."/>
            <person name="Tohari S."/>
            <person name="Kong K.W."/>
            <person name="Ho S."/>
            <person name="Lorente-Galdos B."/>
            <person name="Quilez J."/>
            <person name="Marques-Bonet T."/>
            <person name="Raney B.J."/>
            <person name="Ingham P.W."/>
            <person name="Tay A."/>
            <person name="Hillier L.W."/>
            <person name="Minx P."/>
            <person name="Boehm T."/>
            <person name="Wilson R.K."/>
            <person name="Brenner S."/>
            <person name="Warren W.C."/>
        </authorList>
    </citation>
    <scope>NUCLEOTIDE SEQUENCE</scope>
    <source>
        <tissue evidence="4">Ovary</tissue>
    </source>
</reference>
<dbReference type="InterPro" id="IPR036179">
    <property type="entry name" value="Ig-like_dom_sf"/>
</dbReference>
<dbReference type="PANTHER" id="PTHR46013">
    <property type="entry name" value="VASCULAR CELL ADHESION MOLECULE 1"/>
    <property type="match status" value="1"/>
</dbReference>
<dbReference type="InterPro" id="IPR013783">
    <property type="entry name" value="Ig-like_fold"/>
</dbReference>
<feature type="domain" description="Ig-like" evidence="3">
    <location>
        <begin position="23"/>
        <end position="109"/>
    </location>
</feature>
<dbReference type="PRINTS" id="PR01474">
    <property type="entry name" value="VCAM1"/>
</dbReference>
<dbReference type="InterPro" id="IPR003989">
    <property type="entry name" value="VCAM-1"/>
</dbReference>
<keyword evidence="1" id="KW-0812">Transmembrane</keyword>
<dbReference type="SMART" id="SM00408">
    <property type="entry name" value="IGc2"/>
    <property type="match status" value="6"/>
</dbReference>
<feature type="domain" description="Ig-like" evidence="3">
    <location>
        <begin position="570"/>
        <end position="651"/>
    </location>
</feature>
<feature type="transmembrane region" description="Helical" evidence="1">
    <location>
        <begin position="666"/>
        <end position="689"/>
    </location>
</feature>
<dbReference type="Pfam" id="PF07679">
    <property type="entry name" value="I-set"/>
    <property type="match status" value="1"/>
</dbReference>
<dbReference type="EMBL" id="JW864222">
    <property type="protein sequence ID" value="AFO96739.1"/>
    <property type="molecule type" value="mRNA"/>
</dbReference>
<dbReference type="InterPro" id="IPR003598">
    <property type="entry name" value="Ig_sub2"/>
</dbReference>
<dbReference type="SUPFAM" id="SSF48726">
    <property type="entry name" value="Immunoglobulin"/>
    <property type="match status" value="7"/>
</dbReference>
<organism evidence="4">
    <name type="scientific">Callorhinchus milii</name>
    <name type="common">Ghost shark</name>
    <dbReference type="NCBI Taxonomy" id="7868"/>
    <lineage>
        <taxon>Eukaryota</taxon>
        <taxon>Metazoa</taxon>
        <taxon>Chordata</taxon>
        <taxon>Craniata</taxon>
        <taxon>Vertebrata</taxon>
        <taxon>Chondrichthyes</taxon>
        <taxon>Holocephali</taxon>
        <taxon>Chimaeriformes</taxon>
        <taxon>Callorhinchidae</taxon>
        <taxon>Callorhinchus</taxon>
    </lineage>
</organism>
<dbReference type="InterPro" id="IPR013098">
    <property type="entry name" value="Ig_I-set"/>
</dbReference>
<dbReference type="PROSITE" id="PS50835">
    <property type="entry name" value="IG_LIKE"/>
    <property type="match status" value="6"/>
</dbReference>
<name>V9KG14_CALMI</name>
<dbReference type="Pfam" id="PF13927">
    <property type="entry name" value="Ig_3"/>
    <property type="match status" value="3"/>
</dbReference>
<dbReference type="PANTHER" id="PTHR46013:SF7">
    <property type="entry name" value="IG-LIKE DOMAIN-CONTAINING PROTEIN"/>
    <property type="match status" value="1"/>
</dbReference>
<feature type="chain" id="PRO_5004778179" evidence="2">
    <location>
        <begin position="21"/>
        <end position="706"/>
    </location>
</feature>
<dbReference type="InterPro" id="IPR003599">
    <property type="entry name" value="Ig_sub"/>
</dbReference>
<evidence type="ECO:0000259" key="3">
    <source>
        <dbReference type="PROSITE" id="PS50835"/>
    </source>
</evidence>
<keyword evidence="1" id="KW-1133">Transmembrane helix</keyword>
<dbReference type="GO" id="GO:0098609">
    <property type="term" value="P:cell-cell adhesion"/>
    <property type="evidence" value="ECO:0007669"/>
    <property type="project" value="InterPro"/>
</dbReference>
<dbReference type="GO" id="GO:0016020">
    <property type="term" value="C:membrane"/>
    <property type="evidence" value="ECO:0007669"/>
    <property type="project" value="InterPro"/>
</dbReference>
<dbReference type="SMART" id="SM00409">
    <property type="entry name" value="IG"/>
    <property type="match status" value="7"/>
</dbReference>
<feature type="domain" description="Ig-like" evidence="3">
    <location>
        <begin position="307"/>
        <end position="389"/>
    </location>
</feature>
<evidence type="ECO:0000256" key="2">
    <source>
        <dbReference type="SAM" id="SignalP"/>
    </source>
</evidence>
<feature type="domain" description="Ig-like" evidence="3">
    <location>
        <begin position="483"/>
        <end position="565"/>
    </location>
</feature>
<dbReference type="CDD" id="cd00096">
    <property type="entry name" value="Ig"/>
    <property type="match status" value="1"/>
</dbReference>
<evidence type="ECO:0000256" key="1">
    <source>
        <dbReference type="SAM" id="Phobius"/>
    </source>
</evidence>
<keyword evidence="2" id="KW-0732">Signal</keyword>
<feature type="domain" description="Ig-like" evidence="3">
    <location>
        <begin position="218"/>
        <end position="302"/>
    </location>
</feature>
<keyword evidence="1" id="KW-0472">Membrane</keyword>
<dbReference type="AlphaFoldDB" id="V9KG14"/>
<evidence type="ECO:0000313" key="4">
    <source>
        <dbReference type="EMBL" id="AFO96739.1"/>
    </source>
</evidence>
<feature type="signal peptide" evidence="2">
    <location>
        <begin position="1"/>
        <end position="20"/>
    </location>
</feature>
<sequence length="706" mass="76047">MPSTGCGLAVSLLLSLCTAGATFELEVRPGREVWAREGQQVTLSCRISGCLEPSPRLFWSKSGDSVVGGKQTSDESNYHLTFDAVTLKNQNGYYCKAACGDVYEERRISLYIYYLPRTLRLEPSGPVWAGEQVSLICHVDMVYPIEDLKVEYFKGTELLETISSDRLSLPESSQSINHQLTPAMEDHGKNLSCVAYLKIGKEVESAQGSFILDVHYGPLNITLNRAAISTATKGQDITVTCSTQSNPPANISWSKLWPEGWLPVSAQEATLKLYDVGFSDSGTYRCEASNGPRKETKELQIQIEGAPSGTRLSITPSVAKQGENVTIACTTSSYPLAQFVLRQSGSSLPKLPSSDGTFTITSVQSANAGQYECEATNSLGKDTASEKLSVQDGPLNITLNRAAISTATKGQDITVTCSTQSNPPANISWSKLWPEGWLPVSAQEATLKLYDVGFSDSGTYRCEASNGPRKETKELQIQIEGAPSGTRLSITPSVAKQGENVTIACTTSSYPLAQFVLRQSGSSLPKLPSSDGTFTITSVQSANAGQYECEATNSLGKDTASEKLSVQVPPQNLLVVVSPSSTFREGYNLTFNCTADSSSPTHYTWTKLGNESMLSLSNSFTLWNARAYHAGVYQVEVRNELGSMTGTVEIIIKGERTDEGPELGSLGTYLMVGGMALAGGGLVTGLWWFRKKMLADSFSPVSGQIP</sequence>
<dbReference type="InterPro" id="IPR007110">
    <property type="entry name" value="Ig-like_dom"/>
</dbReference>
<accession>V9KG14</accession>
<dbReference type="Pfam" id="PF13895">
    <property type="entry name" value="Ig_2"/>
    <property type="match status" value="2"/>
</dbReference>
<proteinExistence type="evidence at transcript level"/>